<reference evidence="1" key="1">
    <citation type="journal article" date="2021" name="Nat. Commun.">
        <title>Genetic determinants of endophytism in the Arabidopsis root mycobiome.</title>
        <authorList>
            <person name="Mesny F."/>
            <person name="Miyauchi S."/>
            <person name="Thiergart T."/>
            <person name="Pickel B."/>
            <person name="Atanasova L."/>
            <person name="Karlsson M."/>
            <person name="Huettel B."/>
            <person name="Barry K.W."/>
            <person name="Haridas S."/>
            <person name="Chen C."/>
            <person name="Bauer D."/>
            <person name="Andreopoulos W."/>
            <person name="Pangilinan J."/>
            <person name="LaButti K."/>
            <person name="Riley R."/>
            <person name="Lipzen A."/>
            <person name="Clum A."/>
            <person name="Drula E."/>
            <person name="Henrissat B."/>
            <person name="Kohler A."/>
            <person name="Grigoriev I.V."/>
            <person name="Martin F.M."/>
            <person name="Hacquard S."/>
        </authorList>
    </citation>
    <scope>NUCLEOTIDE SEQUENCE</scope>
    <source>
        <strain evidence="1">MPI-CAGE-CH-0230</strain>
    </source>
</reference>
<protein>
    <submittedName>
        <fullName evidence="1">Uncharacterized protein</fullName>
    </submittedName>
</protein>
<evidence type="ECO:0000313" key="2">
    <source>
        <dbReference type="Proteomes" id="UP000756346"/>
    </source>
</evidence>
<evidence type="ECO:0000313" key="1">
    <source>
        <dbReference type="EMBL" id="KAH7034865.1"/>
    </source>
</evidence>
<dbReference type="AlphaFoldDB" id="A0A9P8YBK2"/>
<sequence length="152" mass="16410">MSTLCRSSTSNRACMAATTARSSWSSALISSPALRRGAPHLITARPGDWSRSPLAMTASLEFAGDRTPRQVVSTPTDRQDEGVPMVMMQSVDEQPGPLFVAGQPWRAGKTFWTLPSCHSSTRLILSETLDITTTLVARVALDLAMHLVSPRA</sequence>
<proteinExistence type="predicted"/>
<organism evidence="1 2">
    <name type="scientific">Microdochium trichocladiopsis</name>
    <dbReference type="NCBI Taxonomy" id="1682393"/>
    <lineage>
        <taxon>Eukaryota</taxon>
        <taxon>Fungi</taxon>
        <taxon>Dikarya</taxon>
        <taxon>Ascomycota</taxon>
        <taxon>Pezizomycotina</taxon>
        <taxon>Sordariomycetes</taxon>
        <taxon>Xylariomycetidae</taxon>
        <taxon>Xylariales</taxon>
        <taxon>Microdochiaceae</taxon>
        <taxon>Microdochium</taxon>
    </lineage>
</organism>
<dbReference type="EMBL" id="JAGTJQ010000003">
    <property type="protein sequence ID" value="KAH7034865.1"/>
    <property type="molecule type" value="Genomic_DNA"/>
</dbReference>
<keyword evidence="2" id="KW-1185">Reference proteome</keyword>
<name>A0A9P8YBK2_9PEZI</name>
<dbReference type="RefSeq" id="XP_046014958.1">
    <property type="nucleotide sequence ID" value="XM_046162489.1"/>
</dbReference>
<gene>
    <name evidence="1" type="ORF">B0I36DRAFT_429117</name>
</gene>
<dbReference type="Proteomes" id="UP000756346">
    <property type="component" value="Unassembled WGS sequence"/>
</dbReference>
<accession>A0A9P8YBK2</accession>
<dbReference type="GeneID" id="70192035"/>
<comment type="caution">
    <text evidence="1">The sequence shown here is derived from an EMBL/GenBank/DDBJ whole genome shotgun (WGS) entry which is preliminary data.</text>
</comment>